<evidence type="ECO:0000256" key="8">
    <source>
        <dbReference type="ARBA" id="ARBA00022777"/>
    </source>
</evidence>
<accession>A0A318XXV9</accession>
<dbReference type="InterPro" id="IPR036890">
    <property type="entry name" value="HATPase_C_sf"/>
</dbReference>
<keyword evidence="8 15" id="KW-0418">Kinase</keyword>
<evidence type="ECO:0000256" key="13">
    <source>
        <dbReference type="SAM" id="Phobius"/>
    </source>
</evidence>
<keyword evidence="10 13" id="KW-1133">Transmembrane helix</keyword>
<keyword evidence="4" id="KW-0597">Phosphoprotein</keyword>
<dbReference type="PROSITE" id="PS50109">
    <property type="entry name" value="HIS_KIN"/>
    <property type="match status" value="1"/>
</dbReference>
<dbReference type="InterPro" id="IPR036097">
    <property type="entry name" value="HisK_dim/P_sf"/>
</dbReference>
<organism evidence="15 16">
    <name type="scientific">Ruminiclostridium sufflavum DSM 19573</name>
    <dbReference type="NCBI Taxonomy" id="1121337"/>
    <lineage>
        <taxon>Bacteria</taxon>
        <taxon>Bacillati</taxon>
        <taxon>Bacillota</taxon>
        <taxon>Clostridia</taxon>
        <taxon>Eubacteriales</taxon>
        <taxon>Oscillospiraceae</taxon>
        <taxon>Ruminiclostridium</taxon>
    </lineage>
</organism>
<dbReference type="Gene3D" id="1.10.287.130">
    <property type="match status" value="1"/>
</dbReference>
<comment type="catalytic activity">
    <reaction evidence="1">
        <text>ATP + protein L-histidine = ADP + protein N-phospho-L-histidine.</text>
        <dbReference type="EC" id="2.7.13.3"/>
    </reaction>
</comment>
<dbReference type="Pfam" id="PF02518">
    <property type="entry name" value="HATPase_c"/>
    <property type="match status" value="1"/>
</dbReference>
<proteinExistence type="predicted"/>
<dbReference type="InterPro" id="IPR003661">
    <property type="entry name" value="HisK_dim/P_dom"/>
</dbReference>
<dbReference type="InterPro" id="IPR050351">
    <property type="entry name" value="BphY/WalK/GraS-like"/>
</dbReference>
<dbReference type="Proteomes" id="UP000248132">
    <property type="component" value="Unassembled WGS sequence"/>
</dbReference>
<dbReference type="InterPro" id="IPR005467">
    <property type="entry name" value="His_kinase_dom"/>
</dbReference>
<dbReference type="InterPro" id="IPR004358">
    <property type="entry name" value="Sig_transdc_His_kin-like_C"/>
</dbReference>
<evidence type="ECO:0000256" key="1">
    <source>
        <dbReference type="ARBA" id="ARBA00000085"/>
    </source>
</evidence>
<dbReference type="GO" id="GO:0004721">
    <property type="term" value="F:phosphoprotein phosphatase activity"/>
    <property type="evidence" value="ECO:0007669"/>
    <property type="project" value="TreeGrafter"/>
</dbReference>
<dbReference type="InterPro" id="IPR003594">
    <property type="entry name" value="HATPase_dom"/>
</dbReference>
<dbReference type="GO" id="GO:0000155">
    <property type="term" value="F:phosphorelay sensor kinase activity"/>
    <property type="evidence" value="ECO:0007669"/>
    <property type="project" value="InterPro"/>
</dbReference>
<keyword evidence="6 13" id="KW-0812">Transmembrane</keyword>
<feature type="transmembrane region" description="Helical" evidence="13">
    <location>
        <begin position="20"/>
        <end position="42"/>
    </location>
</feature>
<dbReference type="PANTHER" id="PTHR45453">
    <property type="entry name" value="PHOSPHATE REGULON SENSOR PROTEIN PHOR"/>
    <property type="match status" value="1"/>
</dbReference>
<keyword evidence="11" id="KW-0902">Two-component regulatory system</keyword>
<protein>
    <recommendedName>
        <fullName evidence="3">histidine kinase</fullName>
        <ecNumber evidence="3">2.7.13.3</ecNumber>
    </recommendedName>
</protein>
<dbReference type="GO" id="GO:0005886">
    <property type="term" value="C:plasma membrane"/>
    <property type="evidence" value="ECO:0007669"/>
    <property type="project" value="TreeGrafter"/>
</dbReference>
<feature type="transmembrane region" description="Helical" evidence="13">
    <location>
        <begin position="62"/>
        <end position="84"/>
    </location>
</feature>
<evidence type="ECO:0000256" key="2">
    <source>
        <dbReference type="ARBA" id="ARBA00004370"/>
    </source>
</evidence>
<keyword evidence="12 13" id="KW-0472">Membrane</keyword>
<dbReference type="FunFam" id="3.30.565.10:FF:000013">
    <property type="entry name" value="Two-component sensor histidine kinase"/>
    <property type="match status" value="1"/>
</dbReference>
<gene>
    <name evidence="15" type="ORF">LY28_01999</name>
</gene>
<dbReference type="SMART" id="SM00387">
    <property type="entry name" value="HATPase_c"/>
    <property type="match status" value="1"/>
</dbReference>
<evidence type="ECO:0000256" key="5">
    <source>
        <dbReference type="ARBA" id="ARBA00022679"/>
    </source>
</evidence>
<dbReference type="EC" id="2.7.13.3" evidence="3"/>
<dbReference type="Gene3D" id="3.30.565.10">
    <property type="entry name" value="Histidine kinase-like ATPase, C-terminal domain"/>
    <property type="match status" value="1"/>
</dbReference>
<dbReference type="EMBL" id="QKMR01000010">
    <property type="protein sequence ID" value="PYG87627.1"/>
    <property type="molecule type" value="Genomic_DNA"/>
</dbReference>
<evidence type="ECO:0000256" key="4">
    <source>
        <dbReference type="ARBA" id="ARBA00022553"/>
    </source>
</evidence>
<dbReference type="Pfam" id="PF00512">
    <property type="entry name" value="HisKA"/>
    <property type="match status" value="1"/>
</dbReference>
<keyword evidence="7" id="KW-0547">Nucleotide-binding</keyword>
<evidence type="ECO:0000256" key="9">
    <source>
        <dbReference type="ARBA" id="ARBA00022840"/>
    </source>
</evidence>
<evidence type="ECO:0000256" key="7">
    <source>
        <dbReference type="ARBA" id="ARBA00022741"/>
    </source>
</evidence>
<evidence type="ECO:0000256" key="12">
    <source>
        <dbReference type="ARBA" id="ARBA00023136"/>
    </source>
</evidence>
<reference evidence="15 16" key="1">
    <citation type="submission" date="2018-06" db="EMBL/GenBank/DDBJ databases">
        <title>Genomic Encyclopedia of Type Strains, Phase I: the one thousand microbial genomes (KMG-I) project.</title>
        <authorList>
            <person name="Kyrpides N."/>
        </authorList>
    </citation>
    <scope>NUCLEOTIDE SEQUENCE [LARGE SCALE GENOMIC DNA]</scope>
    <source>
        <strain evidence="15 16">DSM 19573</strain>
    </source>
</reference>
<keyword evidence="5" id="KW-0808">Transferase</keyword>
<evidence type="ECO:0000313" key="15">
    <source>
        <dbReference type="EMBL" id="PYG87627.1"/>
    </source>
</evidence>
<dbReference type="GO" id="GO:0016036">
    <property type="term" value="P:cellular response to phosphate starvation"/>
    <property type="evidence" value="ECO:0007669"/>
    <property type="project" value="TreeGrafter"/>
</dbReference>
<dbReference type="AlphaFoldDB" id="A0A318XXV9"/>
<comment type="caution">
    <text evidence="15">The sequence shown here is derived from an EMBL/GenBank/DDBJ whole genome shotgun (WGS) entry which is preliminary data.</text>
</comment>
<dbReference type="SMART" id="SM00388">
    <property type="entry name" value="HisKA"/>
    <property type="match status" value="1"/>
</dbReference>
<evidence type="ECO:0000256" key="3">
    <source>
        <dbReference type="ARBA" id="ARBA00012438"/>
    </source>
</evidence>
<evidence type="ECO:0000259" key="14">
    <source>
        <dbReference type="PROSITE" id="PS50109"/>
    </source>
</evidence>
<keyword evidence="9" id="KW-0067">ATP-binding</keyword>
<evidence type="ECO:0000256" key="10">
    <source>
        <dbReference type="ARBA" id="ARBA00022989"/>
    </source>
</evidence>
<name>A0A318XXV9_9FIRM</name>
<evidence type="ECO:0000256" key="11">
    <source>
        <dbReference type="ARBA" id="ARBA00023012"/>
    </source>
</evidence>
<dbReference type="CDD" id="cd00082">
    <property type="entry name" value="HisKA"/>
    <property type="match status" value="1"/>
</dbReference>
<dbReference type="PANTHER" id="PTHR45453:SF1">
    <property type="entry name" value="PHOSPHATE REGULON SENSOR PROTEIN PHOR"/>
    <property type="match status" value="1"/>
</dbReference>
<evidence type="ECO:0000313" key="16">
    <source>
        <dbReference type="Proteomes" id="UP000248132"/>
    </source>
</evidence>
<dbReference type="SUPFAM" id="SSF47384">
    <property type="entry name" value="Homodimeric domain of signal transducing histidine kinase"/>
    <property type="match status" value="1"/>
</dbReference>
<feature type="domain" description="Histidine kinase" evidence="14">
    <location>
        <begin position="149"/>
        <end position="364"/>
    </location>
</feature>
<keyword evidence="16" id="KW-1185">Reference proteome</keyword>
<dbReference type="GO" id="GO:0005524">
    <property type="term" value="F:ATP binding"/>
    <property type="evidence" value="ECO:0007669"/>
    <property type="project" value="UniProtKB-KW"/>
</dbReference>
<dbReference type="PRINTS" id="PR00344">
    <property type="entry name" value="BCTRLSENSOR"/>
</dbReference>
<sequence length="364" mass="42406">MNKKGKTISRKLRNNLVLKLVFSLIIYTVLGIGAFFIAVNLYDTRIWFGQELLYRIAQWFKLRIELFAMAYVMVGYTAIFLYFWNRPFSYLQEVADAAEQMYQSDSALIELSEPLKELQFSMNNTKISLHENERIAKEAEQRKNDLVVYLAHDLKTPLTSVIGYLTLLRDENRISEELRQKYMSISLDKAERLEDLINEFFEITRFNLSNITLEYSRVNLTRMLEQLIFEFKPMLMNKNLNCMLKAASDIMMRCDADKMQRVLDNLLRNAVFYSFENSAVEISAVQNEIEIKLRISNHGNTIPKEKLERIFEQFYRLDTARGSKNGGAGLGLAIAKEIVELHKGRITARSENELIEFEVVLPVL</sequence>
<comment type="subcellular location">
    <subcellularLocation>
        <location evidence="2">Membrane</location>
    </subcellularLocation>
</comment>
<dbReference type="SUPFAM" id="SSF55874">
    <property type="entry name" value="ATPase domain of HSP90 chaperone/DNA topoisomerase II/histidine kinase"/>
    <property type="match status" value="1"/>
</dbReference>
<evidence type="ECO:0000256" key="6">
    <source>
        <dbReference type="ARBA" id="ARBA00022692"/>
    </source>
</evidence>